<organism evidence="3">
    <name type="scientific">Tunturiibacter psychrotolerans</name>
    <dbReference type="NCBI Taxonomy" id="3069686"/>
    <lineage>
        <taxon>Bacteria</taxon>
        <taxon>Pseudomonadati</taxon>
        <taxon>Acidobacteriota</taxon>
        <taxon>Terriglobia</taxon>
        <taxon>Terriglobales</taxon>
        <taxon>Acidobacteriaceae</taxon>
        <taxon>Tunturiibacter</taxon>
    </lineage>
</organism>
<reference evidence="3" key="1">
    <citation type="submission" date="2023-08" db="EMBL/GenBank/DDBJ databases">
        <authorList>
            <person name="Messyasz A."/>
            <person name="Mannisto M.K."/>
            <person name="Kerkhof L.J."/>
            <person name="Haggblom M."/>
        </authorList>
    </citation>
    <scope>NUCLEOTIDE SEQUENCE</scope>
    <source>
        <strain evidence="3">X5P6</strain>
    </source>
</reference>
<proteinExistence type="predicted"/>
<feature type="chain" id="PRO_5043862869" evidence="1">
    <location>
        <begin position="21"/>
        <end position="172"/>
    </location>
</feature>
<keyword evidence="1" id="KW-0732">Signal</keyword>
<dbReference type="InterPro" id="IPR013424">
    <property type="entry name" value="Ice-binding_C"/>
</dbReference>
<dbReference type="NCBIfam" id="TIGR02595">
    <property type="entry name" value="PEP_CTERM"/>
    <property type="match status" value="1"/>
</dbReference>
<dbReference type="Pfam" id="PF07589">
    <property type="entry name" value="PEP-CTERM"/>
    <property type="match status" value="1"/>
</dbReference>
<evidence type="ECO:0000259" key="2">
    <source>
        <dbReference type="Pfam" id="PF07589"/>
    </source>
</evidence>
<gene>
    <name evidence="3" type="ORF">RBB77_07775</name>
</gene>
<dbReference type="RefSeq" id="WP_353066226.1">
    <property type="nucleotide sequence ID" value="NZ_CP132942.1"/>
</dbReference>
<dbReference type="KEGG" id="tpsc:RBB77_07775"/>
<dbReference type="EMBL" id="CP132942">
    <property type="protein sequence ID" value="XCB34785.1"/>
    <property type="molecule type" value="Genomic_DNA"/>
</dbReference>
<protein>
    <submittedName>
        <fullName evidence="3">PEP-CTERM sorting domain-containing protein</fullName>
    </submittedName>
</protein>
<sequence length="172" mass="17879">MRLRSLLLSALLVLPLPLMADTFSTYTLNDVTFANGGAATGTVTFDTTTGVYTGFDVTYTLGSFEELFNTVSFSEAATPLIYDLQSQAASGDNFDFNLSGPQGLVCSTTDPCIVPQGNDAGAFIPAKGNLIFMTTGSLELATPAPVPEPGSLALLGTGLLGGVGIIRRRMAI</sequence>
<feature type="signal peptide" evidence="1">
    <location>
        <begin position="1"/>
        <end position="20"/>
    </location>
</feature>
<feature type="domain" description="Ice-binding protein C-terminal" evidence="2">
    <location>
        <begin position="145"/>
        <end position="168"/>
    </location>
</feature>
<evidence type="ECO:0000313" key="3">
    <source>
        <dbReference type="EMBL" id="XCB34785.1"/>
    </source>
</evidence>
<dbReference type="AlphaFoldDB" id="A0AAU7ZV59"/>
<name>A0AAU7ZV59_9BACT</name>
<evidence type="ECO:0000256" key="1">
    <source>
        <dbReference type="SAM" id="SignalP"/>
    </source>
</evidence>
<accession>A0AAU7ZV59</accession>
<reference evidence="3" key="2">
    <citation type="journal article" date="2024" name="Environ. Microbiol.">
        <title>Genome analysis and description of Tunturibacter gen. nov. expands the diversity of Terriglobia in tundra soils.</title>
        <authorList>
            <person name="Messyasz A."/>
            <person name="Mannisto M.K."/>
            <person name="Kerkhof L.J."/>
            <person name="Haggblom M.M."/>
        </authorList>
    </citation>
    <scope>NUCLEOTIDE SEQUENCE</scope>
    <source>
        <strain evidence="3">X5P6</strain>
    </source>
</reference>